<evidence type="ECO:0000256" key="6">
    <source>
        <dbReference type="ARBA" id="ARBA00022884"/>
    </source>
</evidence>
<dbReference type="EMBL" id="KZ992680">
    <property type="protein sequence ID" value="RKP07721.1"/>
    <property type="molecule type" value="Genomic_DNA"/>
</dbReference>
<dbReference type="CDD" id="cd12247">
    <property type="entry name" value="RRM2_U1A_like"/>
    <property type="match status" value="1"/>
</dbReference>
<protein>
    <recommendedName>
        <fullName evidence="12">RRM domain-containing protein</fullName>
    </recommendedName>
</protein>
<keyword evidence="14" id="KW-1185">Reference proteome</keyword>
<keyword evidence="9" id="KW-0687">Ribonucleoprotein</keyword>
<dbReference type="GO" id="GO:0030532">
    <property type="term" value="C:small nuclear ribonucleoprotein complex"/>
    <property type="evidence" value="ECO:0007669"/>
    <property type="project" value="UniProtKB-ARBA"/>
</dbReference>
<dbReference type="FunFam" id="3.30.70.330:FF:000029">
    <property type="entry name" value="U2 small nuclear ribonucleoprotein B"/>
    <property type="match status" value="1"/>
</dbReference>
<dbReference type="AlphaFoldDB" id="A0A4P9XQF4"/>
<comment type="subcellular location">
    <subcellularLocation>
        <location evidence="1">Nucleus</location>
    </subcellularLocation>
</comment>
<evidence type="ECO:0000259" key="12">
    <source>
        <dbReference type="PROSITE" id="PS50102"/>
    </source>
</evidence>
<keyword evidence="4" id="KW-0747">Spliceosome</keyword>
<evidence type="ECO:0000256" key="1">
    <source>
        <dbReference type="ARBA" id="ARBA00004123"/>
    </source>
</evidence>
<dbReference type="GO" id="GO:0008380">
    <property type="term" value="P:RNA splicing"/>
    <property type="evidence" value="ECO:0007669"/>
    <property type="project" value="UniProtKB-KW"/>
</dbReference>
<evidence type="ECO:0000256" key="8">
    <source>
        <dbReference type="ARBA" id="ARBA00023242"/>
    </source>
</evidence>
<feature type="compositionally biased region" description="Basic and acidic residues" evidence="11">
    <location>
        <begin position="111"/>
        <end position="120"/>
    </location>
</feature>
<dbReference type="SMART" id="SM00360">
    <property type="entry name" value="RRM"/>
    <property type="match status" value="2"/>
</dbReference>
<dbReference type="PANTHER" id="PTHR10501">
    <property type="entry name" value="U1 SMALL NUCLEAR RIBONUCLEOPROTEIN A/U2 SMALL NUCLEAR RIBONUCLEOPROTEIN B"/>
    <property type="match status" value="1"/>
</dbReference>
<keyword evidence="6 10" id="KW-0694">RNA-binding</keyword>
<feature type="domain" description="RRM" evidence="12">
    <location>
        <begin position="164"/>
        <end position="238"/>
    </location>
</feature>
<dbReference type="PROSITE" id="PS50102">
    <property type="entry name" value="RRM"/>
    <property type="match status" value="2"/>
</dbReference>
<dbReference type="GO" id="GO:0003723">
    <property type="term" value="F:RNA binding"/>
    <property type="evidence" value="ECO:0007669"/>
    <property type="project" value="UniProtKB-UniRule"/>
</dbReference>
<evidence type="ECO:0000256" key="2">
    <source>
        <dbReference type="ARBA" id="ARBA00007243"/>
    </source>
</evidence>
<proteinExistence type="inferred from homology"/>
<keyword evidence="3" id="KW-0507">mRNA processing</keyword>
<dbReference type="InterPro" id="IPR035979">
    <property type="entry name" value="RBD_domain_sf"/>
</dbReference>
<evidence type="ECO:0000256" key="10">
    <source>
        <dbReference type="PROSITE-ProRule" id="PRU00176"/>
    </source>
</evidence>
<keyword evidence="5" id="KW-0677">Repeat</keyword>
<dbReference type="SUPFAM" id="SSF54928">
    <property type="entry name" value="RNA-binding domain, RBD"/>
    <property type="match status" value="2"/>
</dbReference>
<feature type="region of interest" description="Disordered" evidence="11">
    <location>
        <begin position="106"/>
        <end position="162"/>
    </location>
</feature>
<feature type="domain" description="RRM" evidence="12">
    <location>
        <begin position="9"/>
        <end position="88"/>
    </location>
</feature>
<dbReference type="OrthoDB" id="277802at2759"/>
<dbReference type="GO" id="GO:0006397">
    <property type="term" value="P:mRNA processing"/>
    <property type="evidence" value="ECO:0007669"/>
    <property type="project" value="UniProtKB-KW"/>
</dbReference>
<sequence length="238" mass="26351">MPPTAAPNQALYVANLNHRVKKEEMKRSLHMLFTAYGRIVDIVHTRTDKMRSKAFVIFRDIPEATAALRGLNGFLFYERPLVVEYASTKAHAIALLDGTYSVNARGSAAADGKRARPADRDDSDSDDEMEVEQPPARRARSDGSEDEDMSEASDGENDAQPPHKILFVRGIAANTAQNELAELFQKYDGFKEVRMISGDRAMAFVEYGTAAQAGVAKEVMHGLRQTSGRSLRVTFAKR</sequence>
<dbReference type="InterPro" id="IPR000504">
    <property type="entry name" value="RRM_dom"/>
</dbReference>
<dbReference type="FunFam" id="3.30.70.330:FF:000039">
    <property type="entry name" value="U1 small nuclear ribonucleoprotein A"/>
    <property type="match status" value="1"/>
</dbReference>
<evidence type="ECO:0000313" key="13">
    <source>
        <dbReference type="EMBL" id="RKP07721.1"/>
    </source>
</evidence>
<evidence type="ECO:0000313" key="14">
    <source>
        <dbReference type="Proteomes" id="UP000271241"/>
    </source>
</evidence>
<dbReference type="Gene3D" id="3.30.70.330">
    <property type="match status" value="2"/>
</dbReference>
<keyword evidence="8" id="KW-0539">Nucleus</keyword>
<dbReference type="InterPro" id="IPR012677">
    <property type="entry name" value="Nucleotide-bd_a/b_plait_sf"/>
</dbReference>
<keyword evidence="7" id="KW-0508">mRNA splicing</keyword>
<evidence type="ECO:0000256" key="5">
    <source>
        <dbReference type="ARBA" id="ARBA00022737"/>
    </source>
</evidence>
<accession>A0A4P9XQF4</accession>
<evidence type="ECO:0000256" key="7">
    <source>
        <dbReference type="ARBA" id="ARBA00023187"/>
    </source>
</evidence>
<organism evidence="13 14">
    <name type="scientific">Thamnocephalis sphaerospora</name>
    <dbReference type="NCBI Taxonomy" id="78915"/>
    <lineage>
        <taxon>Eukaryota</taxon>
        <taxon>Fungi</taxon>
        <taxon>Fungi incertae sedis</taxon>
        <taxon>Zoopagomycota</taxon>
        <taxon>Zoopagomycotina</taxon>
        <taxon>Zoopagomycetes</taxon>
        <taxon>Zoopagales</taxon>
        <taxon>Sigmoideomycetaceae</taxon>
        <taxon>Thamnocephalis</taxon>
    </lineage>
</organism>
<evidence type="ECO:0000256" key="4">
    <source>
        <dbReference type="ARBA" id="ARBA00022728"/>
    </source>
</evidence>
<gene>
    <name evidence="13" type="ORF">THASP1DRAFT_30463</name>
</gene>
<reference evidence="14" key="1">
    <citation type="journal article" date="2018" name="Nat. Microbiol.">
        <title>Leveraging single-cell genomics to expand the fungal tree of life.</title>
        <authorList>
            <person name="Ahrendt S.R."/>
            <person name="Quandt C.A."/>
            <person name="Ciobanu D."/>
            <person name="Clum A."/>
            <person name="Salamov A."/>
            <person name="Andreopoulos B."/>
            <person name="Cheng J.F."/>
            <person name="Woyke T."/>
            <person name="Pelin A."/>
            <person name="Henrissat B."/>
            <person name="Reynolds N.K."/>
            <person name="Benny G.L."/>
            <person name="Smith M.E."/>
            <person name="James T.Y."/>
            <person name="Grigoriev I.V."/>
        </authorList>
    </citation>
    <scope>NUCLEOTIDE SEQUENCE [LARGE SCALE GENOMIC DNA]</scope>
    <source>
        <strain evidence="14">RSA 1356</strain>
    </source>
</reference>
<feature type="compositionally biased region" description="Acidic residues" evidence="11">
    <location>
        <begin position="121"/>
        <end position="131"/>
    </location>
</feature>
<dbReference type="CDD" id="cd12246">
    <property type="entry name" value="RRM1_U1A_like"/>
    <property type="match status" value="1"/>
</dbReference>
<dbReference type="STRING" id="78915.A0A4P9XQF4"/>
<evidence type="ECO:0000256" key="11">
    <source>
        <dbReference type="SAM" id="MobiDB-lite"/>
    </source>
</evidence>
<dbReference type="Pfam" id="PF00076">
    <property type="entry name" value="RRM_1"/>
    <property type="match status" value="2"/>
</dbReference>
<feature type="compositionally biased region" description="Acidic residues" evidence="11">
    <location>
        <begin position="144"/>
        <end position="157"/>
    </location>
</feature>
<evidence type="ECO:0000256" key="3">
    <source>
        <dbReference type="ARBA" id="ARBA00022664"/>
    </source>
</evidence>
<evidence type="ECO:0000256" key="9">
    <source>
        <dbReference type="ARBA" id="ARBA00023274"/>
    </source>
</evidence>
<name>A0A4P9XQF4_9FUNG</name>
<comment type="similarity">
    <text evidence="2">Belongs to the RRM U1 A/B'' family.</text>
</comment>
<dbReference type="Proteomes" id="UP000271241">
    <property type="component" value="Unassembled WGS sequence"/>
</dbReference>
<dbReference type="GO" id="GO:0005681">
    <property type="term" value="C:spliceosomal complex"/>
    <property type="evidence" value="ECO:0007669"/>
    <property type="project" value="UniProtKB-KW"/>
</dbReference>